<accession>A0A9D6LAL8</accession>
<dbReference type="PANTHER" id="PTHR12993">
    <property type="entry name" value="N-ACETYLGLUCOSAMINYL-PHOSPHATIDYLINOSITOL DE-N-ACETYLASE-RELATED"/>
    <property type="match status" value="1"/>
</dbReference>
<dbReference type="InterPro" id="IPR024078">
    <property type="entry name" value="LmbE-like_dom_sf"/>
</dbReference>
<evidence type="ECO:0000313" key="3">
    <source>
        <dbReference type="Proteomes" id="UP000807850"/>
    </source>
</evidence>
<sequence>MSHVDALFFGAHPDDVELTSGGLAALFAAHGHAVAIVDLTRGEAASRGTPETRAREAAAAAEALGVAERRSLGLPDLGLDAHDAAQQRTVVECLRAHRPRLVIAPDRHDAHPDHIEGSQLVARACYLAGLARYPAAGERHRPERLLFALYRASAPPHLVVDITPVWERRMAALEAHGSQLGGGPAPGKASPRGAGAHETYLTHPDFRVEVEARARSFGARIGARYGEGYRTRGPLAIDDARALLGGAHGGGAR</sequence>
<dbReference type="SUPFAM" id="SSF102588">
    <property type="entry name" value="LmbE-like"/>
    <property type="match status" value="1"/>
</dbReference>
<dbReference type="GO" id="GO:0071793">
    <property type="term" value="P:bacillithiol biosynthetic process"/>
    <property type="evidence" value="ECO:0007669"/>
    <property type="project" value="InterPro"/>
</dbReference>
<feature type="region of interest" description="Disordered" evidence="1">
    <location>
        <begin position="177"/>
        <end position="201"/>
    </location>
</feature>
<protein>
    <submittedName>
        <fullName evidence="2">Bacillithiol biosynthesis deacetylase BshB1</fullName>
    </submittedName>
</protein>
<dbReference type="Gene3D" id="3.40.50.10320">
    <property type="entry name" value="LmbE-like"/>
    <property type="match status" value="1"/>
</dbReference>
<comment type="caution">
    <text evidence="2">The sequence shown here is derived from an EMBL/GenBank/DDBJ whole genome shotgun (WGS) entry which is preliminary data.</text>
</comment>
<organism evidence="2 3">
    <name type="scientific">Eiseniibacteriota bacterium</name>
    <dbReference type="NCBI Taxonomy" id="2212470"/>
    <lineage>
        <taxon>Bacteria</taxon>
        <taxon>Candidatus Eiseniibacteriota</taxon>
    </lineage>
</organism>
<dbReference type="InterPro" id="IPR023842">
    <property type="entry name" value="Bacillithiol_biosynth_BshB1"/>
</dbReference>
<dbReference type="AlphaFoldDB" id="A0A9D6LAL8"/>
<dbReference type="Proteomes" id="UP000807850">
    <property type="component" value="Unassembled WGS sequence"/>
</dbReference>
<dbReference type="NCBIfam" id="TIGR04001">
    <property type="entry name" value="thiol_BshB1"/>
    <property type="match status" value="1"/>
</dbReference>
<dbReference type="EMBL" id="JACQAY010000216">
    <property type="protein sequence ID" value="MBI3539942.1"/>
    <property type="molecule type" value="Genomic_DNA"/>
</dbReference>
<dbReference type="InterPro" id="IPR003737">
    <property type="entry name" value="GlcNAc_PI_deacetylase-related"/>
</dbReference>
<name>A0A9D6LAL8_UNCEI</name>
<evidence type="ECO:0000313" key="2">
    <source>
        <dbReference type="EMBL" id="MBI3539942.1"/>
    </source>
</evidence>
<dbReference type="PANTHER" id="PTHR12993:SF30">
    <property type="entry name" value="N-ACETYL-ALPHA-D-GLUCOSAMINYL L-MALATE DEACETYLASE 1"/>
    <property type="match status" value="1"/>
</dbReference>
<proteinExistence type="predicted"/>
<reference evidence="2" key="1">
    <citation type="submission" date="2020-07" db="EMBL/GenBank/DDBJ databases">
        <title>Huge and variable diversity of episymbiotic CPR bacteria and DPANN archaea in groundwater ecosystems.</title>
        <authorList>
            <person name="He C.Y."/>
            <person name="Keren R."/>
            <person name="Whittaker M."/>
            <person name="Farag I.F."/>
            <person name="Doudna J."/>
            <person name="Cate J.H.D."/>
            <person name="Banfield J.F."/>
        </authorList>
    </citation>
    <scope>NUCLEOTIDE SEQUENCE</scope>
    <source>
        <strain evidence="2">NC_groundwater_928_Pr1_S-0.2um_72_17</strain>
    </source>
</reference>
<dbReference type="Pfam" id="PF02585">
    <property type="entry name" value="PIG-L"/>
    <property type="match status" value="1"/>
</dbReference>
<dbReference type="GO" id="GO:0016811">
    <property type="term" value="F:hydrolase activity, acting on carbon-nitrogen (but not peptide) bonds, in linear amides"/>
    <property type="evidence" value="ECO:0007669"/>
    <property type="project" value="TreeGrafter"/>
</dbReference>
<gene>
    <name evidence="2" type="primary">bshB1</name>
    <name evidence="2" type="ORF">HY076_06685</name>
</gene>
<dbReference type="GO" id="GO:0019213">
    <property type="term" value="F:deacetylase activity"/>
    <property type="evidence" value="ECO:0007669"/>
    <property type="project" value="InterPro"/>
</dbReference>
<evidence type="ECO:0000256" key="1">
    <source>
        <dbReference type="SAM" id="MobiDB-lite"/>
    </source>
</evidence>